<sequence length="191" mass="20679">MALALPGTSLTKGRYGIDLTGDKELISLFNRLPDKIQRRVLRGAVSKVARRMVKDVKDAIVQVGAVETGTLKKSIGFKIRTAKGGGIVAIIGPRTGFKRPVAKNKKGQIKSLSKKKLAAAEAGGGKVKYREPARYAHLVEFGTDDGRIRPKPFMRVGFDAGRDIGTATLRHDILVGIDLEAQKLARKAHRG</sequence>
<reference evidence="1" key="1">
    <citation type="journal article" date="2015" name="Nature">
        <title>Complex archaea that bridge the gap between prokaryotes and eukaryotes.</title>
        <authorList>
            <person name="Spang A."/>
            <person name="Saw J.H."/>
            <person name="Jorgensen S.L."/>
            <person name="Zaremba-Niedzwiedzka K."/>
            <person name="Martijn J."/>
            <person name="Lind A.E."/>
            <person name="van Eijk R."/>
            <person name="Schleper C."/>
            <person name="Guy L."/>
            <person name="Ettema T.J."/>
        </authorList>
    </citation>
    <scope>NUCLEOTIDE SEQUENCE</scope>
</reference>
<evidence type="ECO:0000313" key="1">
    <source>
        <dbReference type="EMBL" id="KKL07300.1"/>
    </source>
</evidence>
<proteinExistence type="predicted"/>
<comment type="caution">
    <text evidence="1">The sequence shown here is derived from an EMBL/GenBank/DDBJ whole genome shotgun (WGS) entry which is preliminary data.</text>
</comment>
<name>A0A0F9AD24_9ZZZZ</name>
<evidence type="ECO:0008006" key="2">
    <source>
        <dbReference type="Google" id="ProtNLM"/>
    </source>
</evidence>
<organism evidence="1">
    <name type="scientific">marine sediment metagenome</name>
    <dbReference type="NCBI Taxonomy" id="412755"/>
    <lineage>
        <taxon>unclassified sequences</taxon>
        <taxon>metagenomes</taxon>
        <taxon>ecological metagenomes</taxon>
    </lineage>
</organism>
<gene>
    <name evidence="1" type="ORF">LCGC14_2587420</name>
</gene>
<dbReference type="AlphaFoldDB" id="A0A0F9AD24"/>
<dbReference type="NCBIfam" id="TIGR01725">
    <property type="entry name" value="phge_HK97_gp10"/>
    <property type="match status" value="1"/>
</dbReference>
<protein>
    <recommendedName>
        <fullName evidence="2">Phage protein, HK97 gp10 family</fullName>
    </recommendedName>
</protein>
<accession>A0A0F9AD24</accession>
<dbReference type="InterPro" id="IPR010064">
    <property type="entry name" value="HK97-gp10_tail"/>
</dbReference>
<dbReference type="Pfam" id="PF04883">
    <property type="entry name" value="HK97-gp10_like"/>
    <property type="match status" value="1"/>
</dbReference>
<dbReference type="EMBL" id="LAZR01043347">
    <property type="protein sequence ID" value="KKL07300.1"/>
    <property type="molecule type" value="Genomic_DNA"/>
</dbReference>